<reference evidence="2" key="1">
    <citation type="submission" date="2021-06" db="EMBL/GenBank/DDBJ databases">
        <authorList>
            <person name="Huq M.A."/>
        </authorList>
    </citation>
    <scope>NUCLEOTIDE SEQUENCE</scope>
    <source>
        <strain evidence="2">MAH-26</strain>
    </source>
</reference>
<keyword evidence="1" id="KW-0812">Transmembrane</keyword>
<keyword evidence="1" id="KW-1133">Transmembrane helix</keyword>
<feature type="transmembrane region" description="Helical" evidence="1">
    <location>
        <begin position="7"/>
        <end position="25"/>
    </location>
</feature>
<organism evidence="2 3">
    <name type="scientific">Pinibacter aurantiacus</name>
    <dbReference type="NCBI Taxonomy" id="2851599"/>
    <lineage>
        <taxon>Bacteria</taxon>
        <taxon>Pseudomonadati</taxon>
        <taxon>Bacteroidota</taxon>
        <taxon>Chitinophagia</taxon>
        <taxon>Chitinophagales</taxon>
        <taxon>Chitinophagaceae</taxon>
        <taxon>Pinibacter</taxon>
    </lineage>
</organism>
<dbReference type="Proteomes" id="UP000812270">
    <property type="component" value="Unassembled WGS sequence"/>
</dbReference>
<gene>
    <name evidence="2" type="ORF">KTO63_18075</name>
</gene>
<sequence>MTQIIDWGAYCNMMLLILILYYGVIGVKYYKYELLHLFGIRKVDKEQKKATESLDRNKAVEG</sequence>
<accession>A0A9E2SAP7</accession>
<name>A0A9E2SAP7_9BACT</name>
<evidence type="ECO:0000313" key="2">
    <source>
        <dbReference type="EMBL" id="MBV4359081.1"/>
    </source>
</evidence>
<evidence type="ECO:0000256" key="1">
    <source>
        <dbReference type="SAM" id="Phobius"/>
    </source>
</evidence>
<dbReference type="AlphaFoldDB" id="A0A9E2SAP7"/>
<protein>
    <submittedName>
        <fullName evidence="2">Uncharacterized protein</fullName>
    </submittedName>
</protein>
<evidence type="ECO:0000313" key="3">
    <source>
        <dbReference type="Proteomes" id="UP000812270"/>
    </source>
</evidence>
<dbReference type="EMBL" id="JAHSPG010000014">
    <property type="protein sequence ID" value="MBV4359081.1"/>
    <property type="molecule type" value="Genomic_DNA"/>
</dbReference>
<keyword evidence="3" id="KW-1185">Reference proteome</keyword>
<proteinExistence type="predicted"/>
<dbReference type="RefSeq" id="WP_217792934.1">
    <property type="nucleotide sequence ID" value="NZ_JAHSPG010000014.1"/>
</dbReference>
<comment type="caution">
    <text evidence="2">The sequence shown here is derived from an EMBL/GenBank/DDBJ whole genome shotgun (WGS) entry which is preliminary data.</text>
</comment>
<keyword evidence="1" id="KW-0472">Membrane</keyword>